<dbReference type="RefSeq" id="WP_073281603.1">
    <property type="nucleotide sequence ID" value="NZ_FRCP01000005.1"/>
</dbReference>
<feature type="domain" description="ATP-grasp" evidence="2">
    <location>
        <begin position="102"/>
        <end position="282"/>
    </location>
</feature>
<dbReference type="InterPro" id="IPR011761">
    <property type="entry name" value="ATP-grasp"/>
</dbReference>
<protein>
    <submittedName>
        <fullName evidence="3">Gamma-F420-2:alpha-L-glutamate ligase</fullName>
    </submittedName>
</protein>
<dbReference type="AlphaFoldDB" id="A0A1M7EMJ8"/>
<dbReference type="Gene3D" id="3.30.470.20">
    <property type="entry name" value="ATP-grasp fold, B domain"/>
    <property type="match status" value="1"/>
</dbReference>
<evidence type="ECO:0000256" key="1">
    <source>
        <dbReference type="PROSITE-ProRule" id="PRU00409"/>
    </source>
</evidence>
<dbReference type="EMBL" id="FRCP01000005">
    <property type="protein sequence ID" value="SHL92866.1"/>
    <property type="molecule type" value="Genomic_DNA"/>
</dbReference>
<proteinExistence type="predicted"/>
<evidence type="ECO:0000313" key="4">
    <source>
        <dbReference type="Proteomes" id="UP000184038"/>
    </source>
</evidence>
<dbReference type="Proteomes" id="UP000184038">
    <property type="component" value="Unassembled WGS sequence"/>
</dbReference>
<organism evidence="3 4">
    <name type="scientific">Anaerosporobacter mobilis DSM 15930</name>
    <dbReference type="NCBI Taxonomy" id="1120996"/>
    <lineage>
        <taxon>Bacteria</taxon>
        <taxon>Bacillati</taxon>
        <taxon>Bacillota</taxon>
        <taxon>Clostridia</taxon>
        <taxon>Lachnospirales</taxon>
        <taxon>Lachnospiraceae</taxon>
        <taxon>Anaerosporobacter</taxon>
    </lineage>
</organism>
<dbReference type="Gene3D" id="3.40.50.20">
    <property type="match status" value="1"/>
</dbReference>
<dbReference type="GO" id="GO:0005524">
    <property type="term" value="F:ATP binding"/>
    <property type="evidence" value="ECO:0007669"/>
    <property type="project" value="UniProtKB-UniRule"/>
</dbReference>
<evidence type="ECO:0000259" key="2">
    <source>
        <dbReference type="PROSITE" id="PS50975"/>
    </source>
</evidence>
<dbReference type="PROSITE" id="PS50975">
    <property type="entry name" value="ATP_GRASP"/>
    <property type="match status" value="1"/>
</dbReference>
<dbReference type="PANTHER" id="PTHR21621:SF0">
    <property type="entry name" value="BETA-CITRYLGLUTAMATE SYNTHASE B-RELATED"/>
    <property type="match status" value="1"/>
</dbReference>
<dbReference type="GO" id="GO:0005737">
    <property type="term" value="C:cytoplasm"/>
    <property type="evidence" value="ECO:0007669"/>
    <property type="project" value="TreeGrafter"/>
</dbReference>
<dbReference type="InterPro" id="IPR013651">
    <property type="entry name" value="ATP-grasp_RimK-type"/>
</dbReference>
<keyword evidence="3" id="KW-0436">Ligase</keyword>
<keyword evidence="1" id="KW-0067">ATP-binding</keyword>
<evidence type="ECO:0000313" key="3">
    <source>
        <dbReference type="EMBL" id="SHL92866.1"/>
    </source>
</evidence>
<dbReference type="PANTHER" id="PTHR21621">
    <property type="entry name" value="RIBOSOMAL PROTEIN S6 MODIFICATION PROTEIN"/>
    <property type="match status" value="1"/>
</dbReference>
<dbReference type="GO" id="GO:0009432">
    <property type="term" value="P:SOS response"/>
    <property type="evidence" value="ECO:0007669"/>
    <property type="project" value="TreeGrafter"/>
</dbReference>
<dbReference type="OrthoDB" id="9786585at2"/>
<keyword evidence="1" id="KW-0547">Nucleotide-binding</keyword>
<reference evidence="3 4" key="1">
    <citation type="submission" date="2016-11" db="EMBL/GenBank/DDBJ databases">
        <authorList>
            <person name="Jaros S."/>
            <person name="Januszkiewicz K."/>
            <person name="Wedrychowicz H."/>
        </authorList>
    </citation>
    <scope>NUCLEOTIDE SEQUENCE [LARGE SCALE GENOMIC DNA]</scope>
    <source>
        <strain evidence="3 4">DSM 15930</strain>
    </source>
</reference>
<dbReference type="STRING" id="1120996.SAMN02746066_00067"/>
<keyword evidence="4" id="KW-1185">Reference proteome</keyword>
<dbReference type="GO" id="GO:0018169">
    <property type="term" value="F:ribosomal S6-glutamic acid ligase activity"/>
    <property type="evidence" value="ECO:0007669"/>
    <property type="project" value="TreeGrafter"/>
</dbReference>
<dbReference type="Pfam" id="PF08443">
    <property type="entry name" value="RimK"/>
    <property type="match status" value="1"/>
</dbReference>
<dbReference type="GO" id="GO:0046872">
    <property type="term" value="F:metal ion binding"/>
    <property type="evidence" value="ECO:0007669"/>
    <property type="project" value="InterPro"/>
</dbReference>
<gene>
    <name evidence="3" type="ORF">SAMN02746066_00067</name>
</gene>
<dbReference type="SUPFAM" id="SSF56059">
    <property type="entry name" value="Glutathione synthetase ATP-binding domain-like"/>
    <property type="match status" value="1"/>
</dbReference>
<accession>A0A1M7EMJ8</accession>
<name>A0A1M7EMJ8_9FIRM</name>
<sequence length="285" mass="32865">MIGWILYGRKEAEYNKHYITMYQEEGKKFDITFELIIVEELEYGVRNNTWYVEYQGEIMKLPTFAISRVIYPLLTRQLECMKVPVFNGSEVARICNDKASTYQVVASLGIDIVDTTFCKRGSLREYLSRRTTKTVVKTVDGHGGQQVFLVDPNESQQVEEVIMDTEHHDTVIQPLVGKEHKDLRVYVIGDTIIAAILRRAKEGFKSNFSLGGDVSIYELNKEEREKVQLIIELIKPNMVGIDFIIDDDGELIFNEIEDVVGARMLYQCTDINLVKLYIEHILDHL</sequence>